<evidence type="ECO:0000313" key="2">
    <source>
        <dbReference type="EMBL" id="WBA13849.1"/>
    </source>
</evidence>
<evidence type="ECO:0000256" key="1">
    <source>
        <dbReference type="SAM" id="Phobius"/>
    </source>
</evidence>
<dbReference type="EMBL" id="CP114584">
    <property type="protein sequence ID" value="WBA13849.1"/>
    <property type="molecule type" value="Genomic_DNA"/>
</dbReference>
<evidence type="ECO:0000313" key="3">
    <source>
        <dbReference type="Proteomes" id="UP001164676"/>
    </source>
</evidence>
<keyword evidence="1" id="KW-1133">Transmembrane helix</keyword>
<protein>
    <submittedName>
        <fullName evidence="2">Uncharacterized protein</fullName>
    </submittedName>
</protein>
<keyword evidence="1" id="KW-0812">Transmembrane</keyword>
<sequence length="235" mass="26615">MGKLLEQMETVMSRANDIRYFVALSTFTLLLDSVLVYTRNVSVLSISWDYISSSFTLGAALVFLCFFSLFMVFVIPSIMSFITFIVIETRAYKVVDAFGATRKHGRDYLSPFSLSQYALNNCNEVAYQMATKQSVENQEKRQMEKYSFAFVLVSVCNWLVSTESTRTIIDIATHFDYNAGLLSVDTAKCLMLLMVYPALAWIGIAHGCGFTSNYLDGYVYAPEINNRINPPRNEL</sequence>
<reference evidence="2" key="1">
    <citation type="submission" date="2022-09" db="EMBL/GenBank/DDBJ databases">
        <authorList>
            <person name="Li Z.-J."/>
        </authorList>
    </citation>
    <scope>NUCLEOTIDE SEQUENCE</scope>
    <source>
        <strain evidence="2">TGB10</strain>
    </source>
</reference>
<name>A0ABY7L9C0_9GAMM</name>
<feature type="transmembrane region" description="Helical" evidence="1">
    <location>
        <begin position="57"/>
        <end position="87"/>
    </location>
</feature>
<accession>A0ABY7L9C0</accession>
<feature type="transmembrane region" description="Helical" evidence="1">
    <location>
        <begin position="20"/>
        <end position="37"/>
    </location>
</feature>
<dbReference type="Proteomes" id="UP001164676">
    <property type="component" value="Chromosome"/>
</dbReference>
<proteinExistence type="predicted"/>
<organism evidence="2 3">
    <name type="scientific">Salinivibrio proteolyticus</name>
    <dbReference type="NCBI Taxonomy" id="334715"/>
    <lineage>
        <taxon>Bacteria</taxon>
        <taxon>Pseudomonadati</taxon>
        <taxon>Pseudomonadota</taxon>
        <taxon>Gammaproteobacteria</taxon>
        <taxon>Vibrionales</taxon>
        <taxon>Vibrionaceae</taxon>
        <taxon>Salinivibrio</taxon>
    </lineage>
</organism>
<keyword evidence="3" id="KW-1185">Reference proteome</keyword>
<keyword evidence="1" id="KW-0472">Membrane</keyword>
<dbReference type="RefSeq" id="WP_096629000.1">
    <property type="nucleotide sequence ID" value="NZ_CP114584.1"/>
</dbReference>
<gene>
    <name evidence="2" type="ORF">N7E60_08905</name>
</gene>